<evidence type="ECO:0000256" key="1">
    <source>
        <dbReference type="ARBA" id="ARBA00001947"/>
    </source>
</evidence>
<dbReference type="Pfam" id="PF08240">
    <property type="entry name" value="ADH_N"/>
    <property type="match status" value="1"/>
</dbReference>
<keyword evidence="2 5" id="KW-0479">Metal-binding</keyword>
<dbReference type="InterPro" id="IPR013154">
    <property type="entry name" value="ADH-like_N"/>
</dbReference>
<proteinExistence type="inferred from homology"/>
<gene>
    <name evidence="8" type="primary">adhT</name>
    <name evidence="8" type="ORF">BIN_B_01991</name>
</gene>
<evidence type="ECO:0000256" key="5">
    <source>
        <dbReference type="RuleBase" id="RU361277"/>
    </source>
</evidence>
<evidence type="ECO:0000256" key="2">
    <source>
        <dbReference type="ARBA" id="ARBA00022723"/>
    </source>
</evidence>
<keyword evidence="3 5" id="KW-0862">Zinc</keyword>
<dbReference type="GO" id="GO:0008270">
    <property type="term" value="F:zinc ion binding"/>
    <property type="evidence" value="ECO:0007669"/>
    <property type="project" value="InterPro"/>
</dbReference>
<dbReference type="GO" id="GO:0016491">
    <property type="term" value="F:oxidoreductase activity"/>
    <property type="evidence" value="ECO:0007669"/>
    <property type="project" value="UniProtKB-KW"/>
</dbReference>
<organism evidence="8">
    <name type="scientific">Mycobacterium riyadhense</name>
    <dbReference type="NCBI Taxonomy" id="486698"/>
    <lineage>
        <taxon>Bacteria</taxon>
        <taxon>Bacillati</taxon>
        <taxon>Actinomycetota</taxon>
        <taxon>Actinomycetes</taxon>
        <taxon>Mycobacteriales</taxon>
        <taxon>Mycobacteriaceae</taxon>
        <taxon>Mycobacterium</taxon>
    </lineage>
</organism>
<dbReference type="PANTHER" id="PTHR43401:SF2">
    <property type="entry name" value="L-THREONINE 3-DEHYDROGENASE"/>
    <property type="match status" value="1"/>
</dbReference>
<evidence type="ECO:0000259" key="7">
    <source>
        <dbReference type="Pfam" id="PF08240"/>
    </source>
</evidence>
<dbReference type="Gene3D" id="3.40.50.720">
    <property type="entry name" value="NAD(P)-binding Rossmann-like Domain"/>
    <property type="match status" value="1"/>
</dbReference>
<dbReference type="EMBL" id="LR589078">
    <property type="protein sequence ID" value="VTO97271.1"/>
    <property type="molecule type" value="Genomic_DNA"/>
</dbReference>
<dbReference type="SUPFAM" id="SSF51735">
    <property type="entry name" value="NAD(P)-binding Rossmann-fold domains"/>
    <property type="match status" value="1"/>
</dbReference>
<evidence type="ECO:0000259" key="6">
    <source>
        <dbReference type="Pfam" id="PF00107"/>
    </source>
</evidence>
<name>A0A653EKY7_9MYCO</name>
<dbReference type="InterPro" id="IPR011032">
    <property type="entry name" value="GroES-like_sf"/>
</dbReference>
<evidence type="ECO:0000256" key="4">
    <source>
        <dbReference type="ARBA" id="ARBA00023002"/>
    </source>
</evidence>
<feature type="domain" description="Alcohol dehydrogenase-like N-terminal" evidence="7">
    <location>
        <begin position="98"/>
        <end position="218"/>
    </location>
</feature>
<dbReference type="InterPro" id="IPR013149">
    <property type="entry name" value="ADH-like_C"/>
</dbReference>
<dbReference type="PANTHER" id="PTHR43401">
    <property type="entry name" value="L-THREONINE 3-DEHYDROGENASE"/>
    <property type="match status" value="1"/>
</dbReference>
<dbReference type="PROSITE" id="PS00059">
    <property type="entry name" value="ADH_ZINC"/>
    <property type="match status" value="1"/>
</dbReference>
<accession>A0A653EKY7</accession>
<dbReference type="Pfam" id="PF00107">
    <property type="entry name" value="ADH_zinc_N"/>
    <property type="match status" value="1"/>
</dbReference>
<keyword evidence="4" id="KW-0560">Oxidoreductase</keyword>
<protein>
    <submittedName>
        <fullName evidence="8">Alcohol dehydrogenase</fullName>
    </submittedName>
</protein>
<evidence type="ECO:0000313" key="8">
    <source>
        <dbReference type="EMBL" id="VTO97271.1"/>
    </source>
</evidence>
<dbReference type="SMR" id="A0A653EKY7"/>
<comment type="cofactor">
    <cofactor evidence="1 5">
        <name>Zn(2+)</name>
        <dbReference type="ChEBI" id="CHEBI:29105"/>
    </cofactor>
</comment>
<feature type="domain" description="Alcohol dehydrogenase-like C-terminal" evidence="6">
    <location>
        <begin position="261"/>
        <end position="392"/>
    </location>
</feature>
<reference evidence="8" key="1">
    <citation type="submission" date="2019-05" db="EMBL/GenBank/DDBJ databases">
        <authorList>
            <person name="Naeem R."/>
            <person name="Antony C."/>
            <person name="Guan Q."/>
        </authorList>
    </citation>
    <scope>NUCLEOTIDE SEQUENCE</scope>
    <source>
        <strain evidence="8">2</strain>
    </source>
</reference>
<dbReference type="AlphaFoldDB" id="A0A653EKY7"/>
<dbReference type="CDD" id="cd05188">
    <property type="entry name" value="MDR"/>
    <property type="match status" value="1"/>
</dbReference>
<dbReference type="InterPro" id="IPR002328">
    <property type="entry name" value="ADH_Zn_CS"/>
</dbReference>
<dbReference type="InterPro" id="IPR036291">
    <property type="entry name" value="NAD(P)-bd_dom_sf"/>
</dbReference>
<dbReference type="InterPro" id="IPR050129">
    <property type="entry name" value="Zn_alcohol_dh"/>
</dbReference>
<sequence length="435" mass="44925">MRNRPALIPTTSATVATTKVVNPLVGTVRLRQSSGCILDLPCDTGRKGWHRDPSRAAGSSSAAWTLNAMSDGVVARALVLVAPRNLVVREYALPDIGADGALVRVEACGLCGTDHEQYTGELSGGFAFVPGHETVGTIEVIGPQAEARWGVSAGDRVAVEVFQSCRQCANCLAGEYRRCIKHGLADMYGFIPVDREPGLWGGYAEYQYLAPDSMVLPVSGDLSPEVATLFNPLGAGIRWGVTVPGTKPGDVVAVLGPGIRGLCAAAAAREAGAGFVMVTGVGPRDAERLALASRFGVDLAVDVAVDDPVAALAQHTGGLADVVLDVTAKAPAAFAQAVALARPAGTVVVAGTRGFGSGAPGFSPDVVVVKELRVMGALGVDATAYRAALDLLVAGRYPFDSLPRRCARLEDAEDLLATMAGERDGLPPVHGVLTP</sequence>
<dbReference type="SUPFAM" id="SSF50129">
    <property type="entry name" value="GroES-like"/>
    <property type="match status" value="1"/>
</dbReference>
<evidence type="ECO:0000256" key="3">
    <source>
        <dbReference type="ARBA" id="ARBA00022833"/>
    </source>
</evidence>
<dbReference type="Gene3D" id="3.90.180.10">
    <property type="entry name" value="Medium-chain alcohol dehydrogenases, catalytic domain"/>
    <property type="match status" value="1"/>
</dbReference>
<comment type="similarity">
    <text evidence="5">Belongs to the zinc-containing alcohol dehydrogenase family.</text>
</comment>